<dbReference type="InterPro" id="IPR051478">
    <property type="entry name" value="Beta-lactamase-like_AB/R"/>
</dbReference>
<dbReference type="EMBL" id="JAJVDC020000104">
    <property type="protein sequence ID" value="KAL1624663.1"/>
    <property type="molecule type" value="Genomic_DNA"/>
</dbReference>
<dbReference type="Pfam" id="PF26335">
    <property type="entry name" value="ARB_00930_C"/>
    <property type="match status" value="1"/>
</dbReference>
<evidence type="ECO:0000313" key="4">
    <source>
        <dbReference type="Proteomes" id="UP001521116"/>
    </source>
</evidence>
<reference evidence="3 4" key="1">
    <citation type="submission" date="2024-02" db="EMBL/GenBank/DDBJ databases">
        <title>De novo assembly and annotation of 12 fungi associated with fruit tree decline syndrome in Ontario, Canada.</title>
        <authorList>
            <person name="Sulman M."/>
            <person name="Ellouze W."/>
            <person name="Ilyukhin E."/>
        </authorList>
    </citation>
    <scope>NUCLEOTIDE SEQUENCE [LARGE SCALE GENOMIC DNA]</scope>
    <source>
        <strain evidence="3 4">M1-105</strain>
    </source>
</reference>
<feature type="domain" description="Beta-lactamase-like ARB-00930-like C-terminal" evidence="2">
    <location>
        <begin position="419"/>
        <end position="559"/>
    </location>
</feature>
<feature type="domain" description="Beta-lactamase-related" evidence="1">
    <location>
        <begin position="123"/>
        <end position="406"/>
    </location>
</feature>
<dbReference type="PANTHER" id="PTHR22935">
    <property type="entry name" value="PENICILLIN-BINDING PROTEIN"/>
    <property type="match status" value="1"/>
</dbReference>
<dbReference type="InterPro" id="IPR001466">
    <property type="entry name" value="Beta-lactam-related"/>
</dbReference>
<name>A0ABR3SM43_9PEZI</name>
<accession>A0ABR3SM43</accession>
<dbReference type="SUPFAM" id="SSF56601">
    <property type="entry name" value="beta-lactamase/transpeptidase-like"/>
    <property type="match status" value="1"/>
</dbReference>
<evidence type="ECO:0000259" key="2">
    <source>
        <dbReference type="Pfam" id="PF26335"/>
    </source>
</evidence>
<dbReference type="InterPro" id="IPR058664">
    <property type="entry name" value="ARB_00930-like_C"/>
</dbReference>
<evidence type="ECO:0000313" key="3">
    <source>
        <dbReference type="EMBL" id="KAL1624663.1"/>
    </source>
</evidence>
<dbReference type="Pfam" id="PF00144">
    <property type="entry name" value="Beta-lactamase"/>
    <property type="match status" value="1"/>
</dbReference>
<evidence type="ECO:0008006" key="5">
    <source>
        <dbReference type="Google" id="ProtNLM"/>
    </source>
</evidence>
<dbReference type="PANTHER" id="PTHR22935:SF97">
    <property type="entry name" value="BETA-LACTAMASE-RELATED DOMAIN-CONTAINING PROTEIN"/>
    <property type="match status" value="1"/>
</dbReference>
<comment type="caution">
    <text evidence="3">The sequence shown here is derived from an EMBL/GenBank/DDBJ whole genome shotgun (WGS) entry which is preliminary data.</text>
</comment>
<gene>
    <name evidence="3" type="ORF">SLS56_007726</name>
</gene>
<dbReference type="Gene3D" id="3.40.710.10">
    <property type="entry name" value="DD-peptidase/beta-lactamase superfamily"/>
    <property type="match status" value="2"/>
</dbReference>
<dbReference type="InterPro" id="IPR012338">
    <property type="entry name" value="Beta-lactam/transpept-like"/>
</dbReference>
<organism evidence="3 4">
    <name type="scientific">Neofusicoccum ribis</name>
    <dbReference type="NCBI Taxonomy" id="45134"/>
    <lineage>
        <taxon>Eukaryota</taxon>
        <taxon>Fungi</taxon>
        <taxon>Dikarya</taxon>
        <taxon>Ascomycota</taxon>
        <taxon>Pezizomycotina</taxon>
        <taxon>Dothideomycetes</taxon>
        <taxon>Dothideomycetes incertae sedis</taxon>
        <taxon>Botryosphaeriales</taxon>
        <taxon>Botryosphaeriaceae</taxon>
        <taxon>Neofusicoccum</taxon>
    </lineage>
</organism>
<keyword evidence="4" id="KW-1185">Reference proteome</keyword>
<protein>
    <recommendedName>
        <fullName evidence="5">Beta-lactamase-related domain-containing protein</fullName>
    </recommendedName>
</protein>
<proteinExistence type="predicted"/>
<dbReference type="Proteomes" id="UP001521116">
    <property type="component" value="Unassembled WGS sequence"/>
</dbReference>
<sequence length="560" mass="59602">MAARNTENPSKMLGLNHAAYTLAALVFAVQTVLADASTRWPQPADSYAPVLTQQKCPFAGQLFPPPTVARSAPAILAAQSALRAQLDAAVQPGGGIEGVDVNGTFFSVAVFSAADGEEGAFFEYHYAVPGMENATGGRALDGESVYRIGSVSKMLTVYALLAERGDGDFGTPITDFMPDLTEGQEEADEEDEFESIRWEDITIEFLQGLNKLGAYFPAFESPIYSNAGFRLLGYAMENMTGEPFDTTFKRTIADKLGLSATTVTTPPDDSRGVIPNGKTAAWWGLDLGDENPAGSIYSTTADMTALGRSILRSTLLPRTLTRRWLKPHSRTSDDAHHVGAPWEIASTRIPLDATSSATTRVDLYTKTGNVGAYSGHIGLDPDREWGYVVLGAGPASGAPVFYLADLAARTFAPAFEAAARAEAAQRYAGTYVSGGNGTLTLAVRPGAPGLAVTAWTANGVDVLAALAVPGLAANTSTAVTLYPARMRASGKVAFRALLEPLPNADFGGPLESACQSWFTADAAQIASRMLDEVVVGVDEETGRAEWVEMRAWRERYVRKE</sequence>
<evidence type="ECO:0000259" key="1">
    <source>
        <dbReference type="Pfam" id="PF00144"/>
    </source>
</evidence>